<organism evidence="3">
    <name type="scientific">Schistocephalus solidus</name>
    <name type="common">Tapeworm</name>
    <dbReference type="NCBI Taxonomy" id="70667"/>
    <lineage>
        <taxon>Eukaryota</taxon>
        <taxon>Metazoa</taxon>
        <taxon>Spiralia</taxon>
        <taxon>Lophotrochozoa</taxon>
        <taxon>Platyhelminthes</taxon>
        <taxon>Cestoda</taxon>
        <taxon>Eucestoda</taxon>
        <taxon>Diphyllobothriidea</taxon>
        <taxon>Diphyllobothriidae</taxon>
        <taxon>Schistocephalus</taxon>
    </lineage>
</organism>
<dbReference type="Proteomes" id="UP000275846">
    <property type="component" value="Unassembled WGS sequence"/>
</dbReference>
<dbReference type="WBParaSite" id="SSLN_0001044901-mRNA-1">
    <property type="protein sequence ID" value="SSLN_0001044901-mRNA-1"/>
    <property type="gene ID" value="SSLN_0001044901"/>
</dbReference>
<evidence type="ECO:0000313" key="2">
    <source>
        <dbReference type="Proteomes" id="UP000275846"/>
    </source>
</evidence>
<proteinExistence type="predicted"/>
<name>A0A183T0S5_SCHSO</name>
<evidence type="ECO:0000313" key="1">
    <source>
        <dbReference type="EMBL" id="VDL96458.1"/>
    </source>
</evidence>
<gene>
    <name evidence="1" type="ORF">SSLN_LOCUS10073</name>
</gene>
<dbReference type="AlphaFoldDB" id="A0A183T0S5"/>
<evidence type="ECO:0000313" key="3">
    <source>
        <dbReference type="WBParaSite" id="SSLN_0001044901-mRNA-1"/>
    </source>
</evidence>
<accession>A0A183T0S5</accession>
<sequence length="98" mass="11069">MEMSSWVLVDKGIKYDATRTLRTSLKKLQINPVTWEDLTRNRLAWRRTVKTGAAMYEVKSIAAAKTKRAVQKSPAPCTNTANAQALPTCPRCQRTFRA</sequence>
<reference evidence="3" key="1">
    <citation type="submission" date="2016-06" db="UniProtKB">
        <authorList>
            <consortium name="WormBaseParasite"/>
        </authorList>
    </citation>
    <scope>IDENTIFICATION</scope>
</reference>
<protein>
    <submittedName>
        <fullName evidence="3">HNH endonuclease</fullName>
    </submittedName>
</protein>
<reference evidence="1 2" key="2">
    <citation type="submission" date="2018-11" db="EMBL/GenBank/DDBJ databases">
        <authorList>
            <consortium name="Pathogen Informatics"/>
        </authorList>
    </citation>
    <scope>NUCLEOTIDE SEQUENCE [LARGE SCALE GENOMIC DNA]</scope>
    <source>
        <strain evidence="1 2">NST_G2</strain>
    </source>
</reference>
<dbReference type="EMBL" id="UYSU01035630">
    <property type="protein sequence ID" value="VDL96458.1"/>
    <property type="molecule type" value="Genomic_DNA"/>
</dbReference>
<keyword evidence="2" id="KW-1185">Reference proteome</keyword>